<reference evidence="9" key="1">
    <citation type="submission" date="2009-05" db="EMBL/GenBank/DDBJ databases">
        <title>The genome sequence of Ajellomyces capsulatus strain H143.</title>
        <authorList>
            <person name="Champion M."/>
            <person name="Cuomo C.A."/>
            <person name="Ma L.-J."/>
            <person name="Henn M.R."/>
            <person name="Sil A."/>
            <person name="Goldman B."/>
            <person name="Young S.K."/>
            <person name="Kodira C.D."/>
            <person name="Zeng Q."/>
            <person name="Koehrsen M."/>
            <person name="Alvarado L."/>
            <person name="Berlin A.M."/>
            <person name="Borenstein D."/>
            <person name="Chen Z."/>
            <person name="Engels R."/>
            <person name="Freedman E."/>
            <person name="Gellesch M."/>
            <person name="Goldberg J."/>
            <person name="Griggs A."/>
            <person name="Gujja S."/>
            <person name="Heiman D.I."/>
            <person name="Hepburn T.A."/>
            <person name="Howarth C."/>
            <person name="Jen D."/>
            <person name="Larson L."/>
            <person name="Lewis B."/>
            <person name="Mehta T."/>
            <person name="Park D."/>
            <person name="Pearson M."/>
            <person name="Roberts A."/>
            <person name="Saif S."/>
            <person name="Shea T.D."/>
            <person name="Shenoy N."/>
            <person name="Sisk P."/>
            <person name="Stolte C."/>
            <person name="Sykes S."/>
            <person name="Walk T."/>
            <person name="White J."/>
            <person name="Yandava C."/>
            <person name="Klein B."/>
            <person name="McEwen J.G."/>
            <person name="Puccia R."/>
            <person name="Goldman G.H."/>
            <person name="Felipe M.S."/>
            <person name="Nino-Vega G."/>
            <person name="San-Blas G."/>
            <person name="Taylor J.W."/>
            <person name="Mendoza L."/>
            <person name="Galagan J.E."/>
            <person name="Nusbaum C."/>
            <person name="Birren B.W."/>
        </authorList>
    </citation>
    <scope>NUCLEOTIDE SEQUENCE [LARGE SCALE GENOMIC DNA]</scope>
    <source>
        <strain evidence="9">H143</strain>
    </source>
</reference>
<evidence type="ECO:0000313" key="8">
    <source>
        <dbReference type="EMBL" id="EER44312.1"/>
    </source>
</evidence>
<evidence type="ECO:0000256" key="3">
    <source>
        <dbReference type="ARBA" id="ARBA00022989"/>
    </source>
</evidence>
<feature type="transmembrane region" description="Helical" evidence="6">
    <location>
        <begin position="253"/>
        <end position="272"/>
    </location>
</feature>
<feature type="compositionally biased region" description="Basic and acidic residues" evidence="5">
    <location>
        <begin position="545"/>
        <end position="554"/>
    </location>
</feature>
<accession>C6H7E1</accession>
<dbReference type="InterPro" id="IPR011701">
    <property type="entry name" value="MFS"/>
</dbReference>
<dbReference type="STRING" id="544712.C6H7E1"/>
<feature type="transmembrane region" description="Helical" evidence="6">
    <location>
        <begin position="342"/>
        <end position="365"/>
    </location>
</feature>
<feature type="region of interest" description="Disordered" evidence="5">
    <location>
        <begin position="1"/>
        <end position="83"/>
    </location>
</feature>
<dbReference type="PANTHER" id="PTHR23502:SF12">
    <property type="entry name" value="MULTIDRUG TRANSPORTER, PUTATIVE (AFU_ORTHOLOGUE AFUA_1G06440)-RELATED"/>
    <property type="match status" value="1"/>
</dbReference>
<evidence type="ECO:0000256" key="6">
    <source>
        <dbReference type="SAM" id="Phobius"/>
    </source>
</evidence>
<feature type="compositionally biased region" description="Polar residues" evidence="5">
    <location>
        <begin position="49"/>
        <end position="58"/>
    </location>
</feature>
<dbReference type="InterPro" id="IPR036259">
    <property type="entry name" value="MFS_trans_sf"/>
</dbReference>
<organism evidence="8 9">
    <name type="scientific">Ajellomyces capsulatus (strain H143)</name>
    <name type="common">Darling's disease fungus</name>
    <name type="synonym">Histoplasma capsulatum</name>
    <dbReference type="NCBI Taxonomy" id="544712"/>
    <lineage>
        <taxon>Eukaryota</taxon>
        <taxon>Fungi</taxon>
        <taxon>Dikarya</taxon>
        <taxon>Ascomycota</taxon>
        <taxon>Pezizomycotina</taxon>
        <taxon>Eurotiomycetes</taxon>
        <taxon>Eurotiomycetidae</taxon>
        <taxon>Onygenales</taxon>
        <taxon>Ajellomycetaceae</taxon>
        <taxon>Histoplasma</taxon>
    </lineage>
</organism>
<evidence type="ECO:0000256" key="4">
    <source>
        <dbReference type="ARBA" id="ARBA00023136"/>
    </source>
</evidence>
<keyword evidence="3 6" id="KW-1133">Transmembrane helix</keyword>
<feature type="transmembrane region" description="Helical" evidence="6">
    <location>
        <begin position="444"/>
        <end position="462"/>
    </location>
</feature>
<feature type="transmembrane region" description="Helical" evidence="6">
    <location>
        <begin position="134"/>
        <end position="156"/>
    </location>
</feature>
<feature type="transmembrane region" description="Helical" evidence="6">
    <location>
        <begin position="415"/>
        <end position="438"/>
    </location>
</feature>
<dbReference type="OMA" id="WSRYDQK"/>
<feature type="transmembrane region" description="Helical" evidence="6">
    <location>
        <begin position="377"/>
        <end position="394"/>
    </location>
</feature>
<protein>
    <submittedName>
        <fullName evidence="8">Caffeine resistance protein</fullName>
    </submittedName>
</protein>
<comment type="subcellular location">
    <subcellularLocation>
        <location evidence="1">Membrane</location>
        <topology evidence="1">Multi-pass membrane protein</topology>
    </subcellularLocation>
</comment>
<gene>
    <name evidence="8" type="ORF">HCDG_02342</name>
</gene>
<dbReference type="VEuPathDB" id="FungiDB:HCDG_02342"/>
<dbReference type="SUPFAM" id="SSF103473">
    <property type="entry name" value="MFS general substrate transporter"/>
    <property type="match status" value="1"/>
</dbReference>
<evidence type="ECO:0000313" key="9">
    <source>
        <dbReference type="Proteomes" id="UP000002624"/>
    </source>
</evidence>
<dbReference type="PROSITE" id="PS00216">
    <property type="entry name" value="SUGAR_TRANSPORT_1"/>
    <property type="match status" value="1"/>
</dbReference>
<sequence length="568" mass="61649">MSDAGRLSSTPPEKFGESQRSGSAGSGTETSSEKSLEITAEDPDEIITPQISRRSLPSLSKKVTSVGTTGTTDPNFEVDWDENDPANPRNWPLRVKGMSTAFLSWSTFTVVLYSTSYTAGLEDIAKEFDTSETLVTLGLTLYLIGLAIGSVILAPLSEMYGRRPVSIASLFLFTVFIIPCGLCTSVTELIVLRFLGALSGSAMISSAPGSIADMVDDEHRALAFSIWSIGPLNGPVFGPIIGGYVTQYLGWRWTNWLSIIFGGVALIFMCLMKETYTPVLLQKKPHGSREDDDPPLVEPIRPKSFLNLSSENELKQTIHHGSPGTYLPTPSNIIPLPPPHSIFWNLYIAIVYAILYLCFVAYPIVFREIRGWTVGESGLAFLGIGVGSLTTIAVEPLLRRMINGHKLDPETGKLWFAWTCAPATIHWIAPILAGIPFGMGNTGVFIYASNYLTFSYGVYAASAMAGNSVMRSVLGGVLPLAGPAMYAKLGPNWASTLLGLLEVMIIPIPFVFYKYGHKIRMKSAMIRAMQADKAKLAGKRSKKRRENDGEKGGEEVVGGGGLLEKEIV</sequence>
<dbReference type="OrthoDB" id="3365399at2759"/>
<dbReference type="Gene3D" id="1.20.1250.20">
    <property type="entry name" value="MFS general substrate transporter like domains"/>
    <property type="match status" value="1"/>
</dbReference>
<dbReference type="GO" id="GO:0140115">
    <property type="term" value="P:export across plasma membrane"/>
    <property type="evidence" value="ECO:0007669"/>
    <property type="project" value="UniProtKB-ARBA"/>
</dbReference>
<evidence type="ECO:0000256" key="1">
    <source>
        <dbReference type="ARBA" id="ARBA00004141"/>
    </source>
</evidence>
<keyword evidence="2 6" id="KW-0812">Transmembrane</keyword>
<feature type="region of interest" description="Disordered" evidence="5">
    <location>
        <begin position="537"/>
        <end position="568"/>
    </location>
</feature>
<proteinExistence type="predicted"/>
<evidence type="ECO:0000259" key="7">
    <source>
        <dbReference type="PROSITE" id="PS50850"/>
    </source>
</evidence>
<feature type="compositionally biased region" description="Low complexity" evidence="5">
    <location>
        <begin position="60"/>
        <end position="72"/>
    </location>
</feature>
<dbReference type="PANTHER" id="PTHR23502">
    <property type="entry name" value="MAJOR FACILITATOR SUPERFAMILY"/>
    <property type="match status" value="1"/>
</dbReference>
<dbReference type="HOGENOM" id="CLU_008455_11_6_1"/>
<evidence type="ECO:0000256" key="2">
    <source>
        <dbReference type="ARBA" id="ARBA00022692"/>
    </source>
</evidence>
<feature type="transmembrane region" description="Helical" evidence="6">
    <location>
        <begin position="97"/>
        <end position="114"/>
    </location>
</feature>
<dbReference type="GO" id="GO:0042908">
    <property type="term" value="P:xenobiotic transport"/>
    <property type="evidence" value="ECO:0007669"/>
    <property type="project" value="UniProtKB-ARBA"/>
</dbReference>
<dbReference type="CDD" id="cd17323">
    <property type="entry name" value="MFS_Tpo1_MDR_like"/>
    <property type="match status" value="1"/>
</dbReference>
<dbReference type="PROSITE" id="PS50850">
    <property type="entry name" value="MFS"/>
    <property type="match status" value="1"/>
</dbReference>
<dbReference type="GO" id="GO:0022857">
    <property type="term" value="F:transmembrane transporter activity"/>
    <property type="evidence" value="ECO:0007669"/>
    <property type="project" value="InterPro"/>
</dbReference>
<dbReference type="GO" id="GO:0005886">
    <property type="term" value="C:plasma membrane"/>
    <property type="evidence" value="ECO:0007669"/>
    <property type="project" value="TreeGrafter"/>
</dbReference>
<name>C6H7E1_AJECH</name>
<feature type="transmembrane region" description="Helical" evidence="6">
    <location>
        <begin position="493"/>
        <end position="513"/>
    </location>
</feature>
<feature type="domain" description="Major facilitator superfamily (MFS) profile" evidence="7">
    <location>
        <begin position="93"/>
        <end position="519"/>
    </location>
</feature>
<keyword evidence="4 6" id="KW-0472">Membrane</keyword>
<dbReference type="AlphaFoldDB" id="C6H7E1"/>
<dbReference type="Proteomes" id="UP000002624">
    <property type="component" value="Unassembled WGS sequence"/>
</dbReference>
<feature type="compositionally biased region" description="Low complexity" evidence="5">
    <location>
        <begin position="21"/>
        <end position="30"/>
    </location>
</feature>
<dbReference type="Pfam" id="PF07690">
    <property type="entry name" value="MFS_1"/>
    <property type="match status" value="1"/>
</dbReference>
<dbReference type="InterPro" id="IPR005829">
    <property type="entry name" value="Sugar_transporter_CS"/>
</dbReference>
<dbReference type="InterPro" id="IPR020846">
    <property type="entry name" value="MFS_dom"/>
</dbReference>
<feature type="transmembrane region" description="Helical" evidence="6">
    <location>
        <begin position="168"/>
        <end position="195"/>
    </location>
</feature>
<evidence type="ECO:0000256" key="5">
    <source>
        <dbReference type="SAM" id="MobiDB-lite"/>
    </source>
</evidence>
<dbReference type="EMBL" id="GG692420">
    <property type="protein sequence ID" value="EER44312.1"/>
    <property type="molecule type" value="Genomic_DNA"/>
</dbReference>